<dbReference type="InterPro" id="IPR002591">
    <property type="entry name" value="Phosphodiest/P_Trfase"/>
</dbReference>
<dbReference type="Proteomes" id="UP000320390">
    <property type="component" value="Chromosome"/>
</dbReference>
<proteinExistence type="predicted"/>
<dbReference type="SUPFAM" id="SSF53649">
    <property type="entry name" value="Alkaline phosphatase-like"/>
    <property type="match status" value="1"/>
</dbReference>
<sequence>MILPRWTAYVALAVIAILFATAIPRRSKEADPHAARAARETGHVDLPESEYPRMVVIGIDGLDPDILRDVMRRFPDRMKNFQRLADAGGGVMDLGTSTPPQSPVAWSNFITGRHPGGHGIYDFIHRDKKIYRAIASTVVSEDGHDRDIPLTPFKLPVGGSSEPNRTGKAFWTMMMDKDVPADLYRVPINFPVEPSKGVSFSGMMTPALDSAYGQYTVYTTNPPAEKAGLSSRFRTVRVSGGAVRTQLDGPMNVLRDGNPTASVPLTAYLDKEANAAIIEVGSERLVMEPGQFSTFVRVSFDLLPAGAMSLDGIVCFYLRSISPEFELYASPVNFDPTNPVEPVSLPEDAAAKMVEEIGLVFTQGMAEDVNALKSEALTDAEFMHQANLVHRERIRILDYALDRYTAKKEGGLLFFYVSSVDLAMHMMWRHQDPQHPFYDPAIAKQDSSSWSGRDGTTWEDVVDDLYLRMDPILGKVLDRVGDDTTVMVMSDHGFAPYRRKFSLNTWLLENGYLKLKEGVTKELPEGDPKRTDVILEEAVDWSETRAYGIGFNGLYLNLAGREAEGIVKPGAEADALLKELKTQLELIIDQGQQVVLSADLASVVFAGGARLDDAPDIVVGYNSGYGNSDEATQGRIPHDVLTDNVGGTFNGSHLMHPSVVSGTLLVNRRVTVEDPRLEDLTTSILDAYDVPADPAMTGRPVLLHQ</sequence>
<name>A0A518EZ71_9BACT</name>
<evidence type="ECO:0000256" key="1">
    <source>
        <dbReference type="SAM" id="Phobius"/>
    </source>
</evidence>
<evidence type="ECO:0000313" key="2">
    <source>
        <dbReference type="EMBL" id="QDV09393.1"/>
    </source>
</evidence>
<dbReference type="OrthoDB" id="228738at2"/>
<evidence type="ECO:0000313" key="3">
    <source>
        <dbReference type="Proteomes" id="UP000320390"/>
    </source>
</evidence>
<protein>
    <submittedName>
        <fullName evidence="2">Type I phosphodiesterase / nucleotide pyrophosphatase</fullName>
    </submittedName>
</protein>
<dbReference type="AlphaFoldDB" id="A0A518EZ71"/>
<gene>
    <name evidence="2" type="ORF">Poly30_49510</name>
</gene>
<feature type="transmembrane region" description="Helical" evidence="1">
    <location>
        <begin position="6"/>
        <end position="23"/>
    </location>
</feature>
<keyword evidence="1" id="KW-0472">Membrane</keyword>
<dbReference type="EMBL" id="CP036434">
    <property type="protein sequence ID" value="QDV09393.1"/>
    <property type="molecule type" value="Genomic_DNA"/>
</dbReference>
<reference evidence="2 3" key="1">
    <citation type="submission" date="2019-02" db="EMBL/GenBank/DDBJ databases">
        <title>Deep-cultivation of Planctomycetes and their phenomic and genomic characterization uncovers novel biology.</title>
        <authorList>
            <person name="Wiegand S."/>
            <person name="Jogler M."/>
            <person name="Boedeker C."/>
            <person name="Pinto D."/>
            <person name="Vollmers J."/>
            <person name="Rivas-Marin E."/>
            <person name="Kohn T."/>
            <person name="Peeters S.H."/>
            <person name="Heuer A."/>
            <person name="Rast P."/>
            <person name="Oberbeckmann S."/>
            <person name="Bunk B."/>
            <person name="Jeske O."/>
            <person name="Meyerdierks A."/>
            <person name="Storesund J.E."/>
            <person name="Kallscheuer N."/>
            <person name="Luecker S."/>
            <person name="Lage O.M."/>
            <person name="Pohl T."/>
            <person name="Merkel B.J."/>
            <person name="Hornburger P."/>
            <person name="Mueller R.-W."/>
            <person name="Bruemmer F."/>
            <person name="Labrenz M."/>
            <person name="Spormann A.M."/>
            <person name="Op den Camp H."/>
            <person name="Overmann J."/>
            <person name="Amann R."/>
            <person name="Jetten M.S.M."/>
            <person name="Mascher T."/>
            <person name="Medema M.H."/>
            <person name="Devos D.P."/>
            <person name="Kaster A.-K."/>
            <person name="Ovreas L."/>
            <person name="Rohde M."/>
            <person name="Galperin M.Y."/>
            <person name="Jogler C."/>
        </authorList>
    </citation>
    <scope>NUCLEOTIDE SEQUENCE [LARGE SCALE GENOMIC DNA]</scope>
    <source>
        <strain evidence="2 3">Poly30</strain>
    </source>
</reference>
<dbReference type="InterPro" id="IPR017850">
    <property type="entry name" value="Alkaline_phosphatase_core_sf"/>
</dbReference>
<keyword evidence="3" id="KW-1185">Reference proteome</keyword>
<dbReference type="Gene3D" id="3.40.720.10">
    <property type="entry name" value="Alkaline Phosphatase, subunit A"/>
    <property type="match status" value="2"/>
</dbReference>
<accession>A0A518EZ71</accession>
<keyword evidence="1" id="KW-1133">Transmembrane helix</keyword>
<keyword evidence="1" id="KW-0812">Transmembrane</keyword>
<dbReference type="Pfam" id="PF01663">
    <property type="entry name" value="Phosphodiest"/>
    <property type="match status" value="2"/>
</dbReference>
<organism evidence="2 3">
    <name type="scientific">Saltatorellus ferox</name>
    <dbReference type="NCBI Taxonomy" id="2528018"/>
    <lineage>
        <taxon>Bacteria</taxon>
        <taxon>Pseudomonadati</taxon>
        <taxon>Planctomycetota</taxon>
        <taxon>Planctomycetia</taxon>
        <taxon>Planctomycetia incertae sedis</taxon>
        <taxon>Saltatorellus</taxon>
    </lineage>
</organism>
<dbReference type="RefSeq" id="WP_145203666.1">
    <property type="nucleotide sequence ID" value="NZ_CP036434.1"/>
</dbReference>